<accession>A0A179FGD3</accession>
<protein>
    <submittedName>
        <fullName evidence="2">Uncharacterized protein</fullName>
    </submittedName>
</protein>
<sequence>MYIKTITSIALAATLALGGPIFPRDGWKNPKGGNMDINVSDKTVKWGTANPSDVIQKLLDHCHADGTCDADFEVDSGWKNKNGNNPFEKGKVKISITDAQFEVWAKNGLVEAMKAVIGKASKVDHTSWTAAPSCGGNICSTGEKPNKIDQWTGPEQINLQVRDKDGGLKDFIHITATPHVDDSFSGLCSTLVGIGSSAASLVNGAAGGVFSLANLGCLMSDAS</sequence>
<reference evidence="2 3" key="1">
    <citation type="journal article" date="2016" name="PLoS Pathog.">
        <title>Biosynthesis of antibiotic leucinostatins in bio-control fungus Purpureocillium lilacinum and their inhibition on phytophthora revealed by genome mining.</title>
        <authorList>
            <person name="Wang G."/>
            <person name="Liu Z."/>
            <person name="Lin R."/>
            <person name="Li E."/>
            <person name="Mao Z."/>
            <person name="Ling J."/>
            <person name="Yang Y."/>
            <person name="Yin W.B."/>
            <person name="Xie B."/>
        </authorList>
    </citation>
    <scope>NUCLEOTIDE SEQUENCE [LARGE SCALE GENOMIC DNA]</scope>
    <source>
        <strain evidence="2">170</strain>
    </source>
</reference>
<dbReference type="EMBL" id="LSBJ02000005">
    <property type="protein sequence ID" value="OAQ64311.1"/>
    <property type="molecule type" value="Genomic_DNA"/>
</dbReference>
<evidence type="ECO:0000313" key="3">
    <source>
        <dbReference type="Proteomes" id="UP000078397"/>
    </source>
</evidence>
<organism evidence="2 3">
    <name type="scientific">Pochonia chlamydosporia 170</name>
    <dbReference type="NCBI Taxonomy" id="1380566"/>
    <lineage>
        <taxon>Eukaryota</taxon>
        <taxon>Fungi</taxon>
        <taxon>Dikarya</taxon>
        <taxon>Ascomycota</taxon>
        <taxon>Pezizomycotina</taxon>
        <taxon>Sordariomycetes</taxon>
        <taxon>Hypocreomycetidae</taxon>
        <taxon>Hypocreales</taxon>
        <taxon>Clavicipitaceae</taxon>
        <taxon>Pochonia</taxon>
    </lineage>
</organism>
<dbReference type="RefSeq" id="XP_018141625.1">
    <property type="nucleotide sequence ID" value="XM_018291646.1"/>
</dbReference>
<dbReference type="AlphaFoldDB" id="A0A179FGD3"/>
<feature type="signal peptide" evidence="1">
    <location>
        <begin position="1"/>
        <end position="18"/>
    </location>
</feature>
<evidence type="ECO:0000313" key="2">
    <source>
        <dbReference type="EMBL" id="OAQ64311.1"/>
    </source>
</evidence>
<evidence type="ECO:0000256" key="1">
    <source>
        <dbReference type="SAM" id="SignalP"/>
    </source>
</evidence>
<keyword evidence="1" id="KW-0732">Signal</keyword>
<feature type="chain" id="PRO_5008101686" evidence="1">
    <location>
        <begin position="19"/>
        <end position="223"/>
    </location>
</feature>
<gene>
    <name evidence="2" type="ORF">VFPPC_13874</name>
</gene>
<proteinExistence type="predicted"/>
<comment type="caution">
    <text evidence="2">The sequence shown here is derived from an EMBL/GenBank/DDBJ whole genome shotgun (WGS) entry which is preliminary data.</text>
</comment>
<dbReference type="GeneID" id="28855640"/>
<dbReference type="KEGG" id="pchm:VFPPC_13874"/>
<dbReference type="Proteomes" id="UP000078397">
    <property type="component" value="Unassembled WGS sequence"/>
</dbReference>
<dbReference type="OrthoDB" id="5058928at2759"/>
<keyword evidence="3" id="KW-1185">Reference proteome</keyword>
<name>A0A179FGD3_METCM</name>